<accession>A0A852SX98</accession>
<organism evidence="1 2">
    <name type="scientific">Leifsonia soli</name>
    <dbReference type="NCBI Taxonomy" id="582665"/>
    <lineage>
        <taxon>Bacteria</taxon>
        <taxon>Bacillati</taxon>
        <taxon>Actinomycetota</taxon>
        <taxon>Actinomycetes</taxon>
        <taxon>Micrococcales</taxon>
        <taxon>Microbacteriaceae</taxon>
        <taxon>Leifsonia</taxon>
    </lineage>
</organism>
<protein>
    <submittedName>
        <fullName evidence="1">Uncharacterized protein</fullName>
    </submittedName>
</protein>
<evidence type="ECO:0000313" key="2">
    <source>
        <dbReference type="Proteomes" id="UP000589620"/>
    </source>
</evidence>
<reference evidence="1 2" key="1">
    <citation type="submission" date="2020-07" db="EMBL/GenBank/DDBJ databases">
        <title>Sequencing the genomes of 1000 actinobacteria strains.</title>
        <authorList>
            <person name="Klenk H.-P."/>
        </authorList>
    </citation>
    <scope>NUCLEOTIDE SEQUENCE [LARGE SCALE GENOMIC DNA]</scope>
    <source>
        <strain evidence="1 2">DSM 23871</strain>
    </source>
</reference>
<gene>
    <name evidence="1" type="ORF">BJ963_000639</name>
</gene>
<comment type="caution">
    <text evidence="1">The sequence shown here is derived from an EMBL/GenBank/DDBJ whole genome shotgun (WGS) entry which is preliminary data.</text>
</comment>
<dbReference type="RefSeq" id="WP_179454581.1">
    <property type="nucleotide sequence ID" value="NZ_BAAAPX010000001.1"/>
</dbReference>
<proteinExistence type="predicted"/>
<dbReference type="AlphaFoldDB" id="A0A852SX98"/>
<evidence type="ECO:0000313" key="1">
    <source>
        <dbReference type="EMBL" id="NYD73120.1"/>
    </source>
</evidence>
<dbReference type="Proteomes" id="UP000589620">
    <property type="component" value="Unassembled WGS sequence"/>
</dbReference>
<name>A0A852SX98_9MICO</name>
<sequence length="104" mass="11435">MSQQTALQENIALQRKSALTFRDEWQPNVEKIRFTREGDVPGLGASWSVNAIATIGGVDYQVIIDERFGPAWVGDEGRPPDLPAPPSRLPLTLIFSDGTSEVIK</sequence>
<dbReference type="EMBL" id="JACCBJ010000001">
    <property type="protein sequence ID" value="NYD73120.1"/>
    <property type="molecule type" value="Genomic_DNA"/>
</dbReference>
<keyword evidence="2" id="KW-1185">Reference proteome</keyword>